<evidence type="ECO:0008006" key="3">
    <source>
        <dbReference type="Google" id="ProtNLM"/>
    </source>
</evidence>
<organism evidence="1 2">
    <name type="scientific">Vibrio gelatinilyticus</name>
    <dbReference type="NCBI Taxonomy" id="2893468"/>
    <lineage>
        <taxon>Bacteria</taxon>
        <taxon>Pseudomonadati</taxon>
        <taxon>Pseudomonadota</taxon>
        <taxon>Gammaproteobacteria</taxon>
        <taxon>Vibrionales</taxon>
        <taxon>Vibrionaceae</taxon>
        <taxon>Vibrio</taxon>
    </lineage>
</organism>
<evidence type="ECO:0000313" key="2">
    <source>
        <dbReference type="Proteomes" id="UP001139488"/>
    </source>
</evidence>
<name>A0A9X1WEQ4_9VIBR</name>
<dbReference type="RefSeq" id="WP_244359562.1">
    <property type="nucleotide sequence ID" value="NZ_JAJNNZ010000055.1"/>
</dbReference>
<proteinExistence type="predicted"/>
<dbReference type="Gene3D" id="2.60.40.2030">
    <property type="match status" value="1"/>
</dbReference>
<feature type="non-terminal residue" evidence="1">
    <location>
        <position position="156"/>
    </location>
</feature>
<gene>
    <name evidence="1" type="ORF">LNL84_19655</name>
</gene>
<sequence length="156" mass="16510">ALDEEGNLTVPAGVSAFDIILPTVDDEEVEATESYSLNVDGVPATGYILDNDKPSITSVDVTADDDTVVEGEDLVFNVQLSEATQSPVTYPITLPESLDVDVENISFSDGVTLDEEGNLNVPAGVSAFNITLPTVDDNEVEPTESYSLEVDEVPAT</sequence>
<reference evidence="1" key="1">
    <citation type="submission" date="2021-11" db="EMBL/GenBank/DDBJ databases">
        <title>Vibrio ZSDE26 sp. nov. and Vibrio ZSDZ34 sp. nov., isolated from coastal seawater in Qingdao.</title>
        <authorList>
            <person name="Zhang P."/>
        </authorList>
    </citation>
    <scope>NUCLEOTIDE SEQUENCE</scope>
    <source>
        <strain evidence="1">ZSDZ34</strain>
    </source>
</reference>
<dbReference type="EMBL" id="JAJNNZ010000055">
    <property type="protein sequence ID" value="MCJ2379009.1"/>
    <property type="molecule type" value="Genomic_DNA"/>
</dbReference>
<accession>A0A9X1WEQ4</accession>
<dbReference type="AlphaFoldDB" id="A0A9X1WEQ4"/>
<comment type="caution">
    <text evidence="1">The sequence shown here is derived from an EMBL/GenBank/DDBJ whole genome shotgun (WGS) entry which is preliminary data.</text>
</comment>
<evidence type="ECO:0000313" key="1">
    <source>
        <dbReference type="EMBL" id="MCJ2379009.1"/>
    </source>
</evidence>
<dbReference type="InterPro" id="IPR038081">
    <property type="entry name" value="CalX-like_sf"/>
</dbReference>
<protein>
    <recommendedName>
        <fullName evidence="3">Calcium-binding protein</fullName>
    </recommendedName>
</protein>
<dbReference type="Proteomes" id="UP001139488">
    <property type="component" value="Unassembled WGS sequence"/>
</dbReference>
<dbReference type="SUPFAM" id="SSF141072">
    <property type="entry name" value="CalX-like"/>
    <property type="match status" value="2"/>
</dbReference>
<keyword evidence="2" id="KW-1185">Reference proteome</keyword>
<feature type="non-terminal residue" evidence="1">
    <location>
        <position position="1"/>
    </location>
</feature>